<evidence type="ECO:0000313" key="2">
    <source>
        <dbReference type="EMBL" id="USL89547.1"/>
    </source>
</evidence>
<dbReference type="Gene3D" id="3.60.21.10">
    <property type="match status" value="1"/>
</dbReference>
<accession>A0AAE9LV63</accession>
<protein>
    <submittedName>
        <fullName evidence="2">Pre-neck appendage protein</fullName>
    </submittedName>
</protein>
<proteinExistence type="predicted"/>
<dbReference type="InterPro" id="IPR029052">
    <property type="entry name" value="Metallo-depent_PP-like"/>
</dbReference>
<evidence type="ECO:0000313" key="3">
    <source>
        <dbReference type="Proteomes" id="UP001216218"/>
    </source>
</evidence>
<gene>
    <name evidence="2" type="ORF">vBBcePLY3_00036</name>
</gene>
<dbReference type="Pfam" id="PF00149">
    <property type="entry name" value="Metallophos"/>
    <property type="match status" value="1"/>
</dbReference>
<dbReference type="EMBL" id="ON366412">
    <property type="protein sequence ID" value="USL89547.1"/>
    <property type="molecule type" value="Genomic_DNA"/>
</dbReference>
<dbReference type="SUPFAM" id="SSF56300">
    <property type="entry name" value="Metallo-dependent phosphatases"/>
    <property type="match status" value="1"/>
</dbReference>
<name>A0AAE9LV63_9CAUD</name>
<feature type="domain" description="Calcineurin-like phosphoesterase" evidence="1">
    <location>
        <begin position="424"/>
        <end position="633"/>
    </location>
</feature>
<evidence type="ECO:0000259" key="1">
    <source>
        <dbReference type="Pfam" id="PF00149"/>
    </source>
</evidence>
<dbReference type="GO" id="GO:0016787">
    <property type="term" value="F:hydrolase activity"/>
    <property type="evidence" value="ECO:0007669"/>
    <property type="project" value="InterPro"/>
</dbReference>
<keyword evidence="3" id="KW-1185">Reference proteome</keyword>
<dbReference type="InterPro" id="IPR004843">
    <property type="entry name" value="Calcineurin-like_PHP"/>
</dbReference>
<dbReference type="Proteomes" id="UP001216218">
    <property type="component" value="Segment"/>
</dbReference>
<organism evidence="2 3">
    <name type="scientific">Bacillus phage vB_BceP_LY3</name>
    <dbReference type="NCBI Taxonomy" id="2950458"/>
    <lineage>
        <taxon>Viruses</taxon>
        <taxon>Duplodnaviria</taxon>
        <taxon>Heunggongvirae</taxon>
        <taxon>Uroviricota</taxon>
        <taxon>Caudoviricetes</taxon>
        <taxon>Salasmaviridae</taxon>
        <taxon>Northropvirinae</taxon>
        <taxon>Layangcvirus</taxon>
        <taxon>Layangcvirus LY3</taxon>
    </lineage>
</organism>
<reference evidence="2" key="1">
    <citation type="submission" date="2022-04" db="EMBL/GenBank/DDBJ databases">
        <authorList>
            <person name="Yang M."/>
            <person name="Tan S."/>
        </authorList>
    </citation>
    <scope>NUCLEOTIDE SEQUENCE</scope>
</reference>
<sequence length="755" mass="86723">MSNIKIPPMVNPFPVTQQDYRHYLPTAYDSSMNIYETLVAMREYLNQLIASQNELIQQWIDLQKWINETLETYTREQIERMLDDGTFDELINDKLFKDLETRMNNRVNQAIIEMNDKVNSIVSASPVDVVETVEELNSKYPNGRTGIVVVKADGFYYYYQNNQWNKGALYVDPVTYPMLKKDGTAINLNLSTSWRENPDITTLKSGYYTVYVQNKPNNPEYPVAINFPPNIDGNICLVTVVEHGNEGRTDYKLTINAVNTNYTATKTLTGQMTEWSYTVEHSESKPKQQYQLTFADGTVANWKYGTKNEEQQSRDDLIVNIGSLDSKFYYGQINKPDEGKIEDRGLPSDIFYGQFYSAIIWRTASNRKTIILNANFGGISWIGYYGTNNSLQGWRRIDDKVDPIRGDKSKFAFKVNDNKPTFRHLVMTDVHAQIGVGETQIDRVNTSHYDNFNDLGKLVENISAELHLGDWFDGNYSKDKSAESIVDFSKKFYSKQNRYGVYGNHDYNCQWDGQAGKNGVHARDLNYMLKREEIDKYFTPAIVDKGYYHIDDSKNKIRMIFLSSFDLSYKLDSEGKTITDPLNQRMIGGAQIDWLVKTLKEKPSNYNVVIYTHETFDNVFSDDVYFNGDTARKIAEGFQAKKKDTYSASDITEVHPDYDYFKCDGEFDFTGTDGKILAVVSGHRHTDNTKFQGGIRYISLLCSKAESGSTPQKPNRNYFNVTQDALSVLDFDVTNQKINLYRFGAGLDYTFNMFS</sequence>